<sequence length="172" mass="18392">MRKFTTKDLTLAAMVAALYAVMSYFGNVFGLTYGPIQLRFSEALCVLPFLFPATAPGLFVGCLAANLLSPYGPLDIVVGSLATLIAAVWTSRVKRRWLAPLPPVVCNTVLVGFTIAFAQTGFTAALPAAWLYNGLTVGVGELGACYVLGMLLLKLLPRVDYFKPMIAPKKAA</sequence>
<feature type="transmembrane region" description="Helical" evidence="1">
    <location>
        <begin position="12"/>
        <end position="33"/>
    </location>
</feature>
<dbReference type="InterPro" id="IPR010387">
    <property type="entry name" value="QueT"/>
</dbReference>
<dbReference type="PIRSF" id="PIRSF031501">
    <property type="entry name" value="QueT"/>
    <property type="match status" value="1"/>
</dbReference>
<dbReference type="RefSeq" id="WP_256304680.1">
    <property type="nucleotide sequence ID" value="NZ_JANFYS010000034.1"/>
</dbReference>
<dbReference type="Gene3D" id="1.10.1760.20">
    <property type="match status" value="1"/>
</dbReference>
<dbReference type="AlphaFoldDB" id="A0AAW5JW41"/>
<name>A0AAW5JW41_9FIRM</name>
<evidence type="ECO:0000313" key="3">
    <source>
        <dbReference type="Proteomes" id="UP001204562"/>
    </source>
</evidence>
<comment type="caution">
    <text evidence="2">The sequence shown here is derived from an EMBL/GenBank/DDBJ whole genome shotgun (WGS) entry which is preliminary data.</text>
</comment>
<keyword evidence="1" id="KW-1133">Transmembrane helix</keyword>
<keyword evidence="1" id="KW-0812">Transmembrane</keyword>
<reference evidence="2" key="1">
    <citation type="submission" date="2022-06" db="EMBL/GenBank/DDBJ databases">
        <title>Isolation of gut microbiota from human fecal samples.</title>
        <authorList>
            <person name="Pamer E.G."/>
            <person name="Barat B."/>
            <person name="Waligurski E."/>
            <person name="Medina S."/>
            <person name="Paddock L."/>
            <person name="Mostad J."/>
        </authorList>
    </citation>
    <scope>NUCLEOTIDE SEQUENCE</scope>
    <source>
        <strain evidence="2">DFI.9.91</strain>
    </source>
</reference>
<keyword evidence="1" id="KW-0472">Membrane</keyword>
<protein>
    <submittedName>
        <fullName evidence="2">QueT transporter family protein</fullName>
    </submittedName>
</protein>
<accession>A0AAW5JW41</accession>
<evidence type="ECO:0000256" key="1">
    <source>
        <dbReference type="SAM" id="Phobius"/>
    </source>
</evidence>
<dbReference type="Pfam" id="PF06177">
    <property type="entry name" value="QueT"/>
    <property type="match status" value="1"/>
</dbReference>
<evidence type="ECO:0000313" key="2">
    <source>
        <dbReference type="EMBL" id="MCQ4771529.1"/>
    </source>
</evidence>
<feature type="transmembrane region" description="Helical" evidence="1">
    <location>
        <begin position="45"/>
        <end position="68"/>
    </location>
</feature>
<feature type="transmembrane region" description="Helical" evidence="1">
    <location>
        <begin position="97"/>
        <end position="118"/>
    </location>
</feature>
<dbReference type="Proteomes" id="UP001204562">
    <property type="component" value="Unassembled WGS sequence"/>
</dbReference>
<dbReference type="EMBL" id="JANFYS010000034">
    <property type="protein sequence ID" value="MCQ4771529.1"/>
    <property type="molecule type" value="Genomic_DNA"/>
</dbReference>
<dbReference type="PANTHER" id="PTHR40044:SF1">
    <property type="entry name" value="INTEGRAL MEMBRANE PROTEIN"/>
    <property type="match status" value="1"/>
</dbReference>
<organism evidence="2 3">
    <name type="scientific">Intestinimonas massiliensis</name>
    <name type="common">ex Afouda et al. 2020</name>
    <dbReference type="NCBI Taxonomy" id="1673721"/>
    <lineage>
        <taxon>Bacteria</taxon>
        <taxon>Bacillati</taxon>
        <taxon>Bacillota</taxon>
        <taxon>Clostridia</taxon>
        <taxon>Eubacteriales</taxon>
        <taxon>Intestinimonas</taxon>
    </lineage>
</organism>
<dbReference type="PANTHER" id="PTHR40044">
    <property type="entry name" value="INTEGRAL MEMBRANE PROTEIN-RELATED"/>
    <property type="match status" value="1"/>
</dbReference>
<gene>
    <name evidence="2" type="ORF">NE579_13870</name>
</gene>
<feature type="transmembrane region" description="Helical" evidence="1">
    <location>
        <begin position="74"/>
        <end position="90"/>
    </location>
</feature>
<feature type="transmembrane region" description="Helical" evidence="1">
    <location>
        <begin position="130"/>
        <end position="153"/>
    </location>
</feature>
<proteinExistence type="predicted"/>